<comment type="caution">
    <text evidence="2">The sequence shown here is derived from an EMBL/GenBank/DDBJ whole genome shotgun (WGS) entry which is preliminary data.</text>
</comment>
<gene>
    <name evidence="2" type="ORF">OO013_12610</name>
</gene>
<dbReference type="EMBL" id="JAPFQN010000006">
    <property type="protein sequence ID" value="MCX2744716.1"/>
    <property type="molecule type" value="Genomic_DNA"/>
</dbReference>
<feature type="signal peptide" evidence="1">
    <location>
        <begin position="1"/>
        <end position="20"/>
    </location>
</feature>
<evidence type="ECO:0008006" key="4">
    <source>
        <dbReference type="Google" id="ProtNLM"/>
    </source>
</evidence>
<name>A0ABT3RSF3_9BACT</name>
<feature type="chain" id="PRO_5046625536" description="Outer membrane protein beta-barrel domain-containing protein" evidence="1">
    <location>
        <begin position="21"/>
        <end position="196"/>
    </location>
</feature>
<evidence type="ECO:0000313" key="3">
    <source>
        <dbReference type="Proteomes" id="UP001209885"/>
    </source>
</evidence>
<organism evidence="2 3">
    <name type="scientific">Mangrovivirga halotolerans</name>
    <dbReference type="NCBI Taxonomy" id="2993936"/>
    <lineage>
        <taxon>Bacteria</taxon>
        <taxon>Pseudomonadati</taxon>
        <taxon>Bacteroidota</taxon>
        <taxon>Cytophagia</taxon>
        <taxon>Cytophagales</taxon>
        <taxon>Mangrovivirgaceae</taxon>
        <taxon>Mangrovivirga</taxon>
    </lineage>
</organism>
<keyword evidence="1" id="KW-0732">Signal</keyword>
<proteinExistence type="predicted"/>
<dbReference type="Proteomes" id="UP001209885">
    <property type="component" value="Unassembled WGS sequence"/>
</dbReference>
<evidence type="ECO:0000313" key="2">
    <source>
        <dbReference type="EMBL" id="MCX2744716.1"/>
    </source>
</evidence>
<dbReference type="RefSeq" id="WP_266057193.1">
    <property type="nucleotide sequence ID" value="NZ_JAPFQN010000006.1"/>
</dbReference>
<accession>A0ABT3RSF3</accession>
<evidence type="ECO:0000256" key="1">
    <source>
        <dbReference type="SAM" id="SignalP"/>
    </source>
</evidence>
<reference evidence="2 3" key="1">
    <citation type="submission" date="2022-11" db="EMBL/GenBank/DDBJ databases">
        <title>The characterization of three novel Bacteroidetes species and genomic analysis of their roles in tidal elemental geochemical cycles.</title>
        <authorList>
            <person name="Ma K."/>
        </authorList>
    </citation>
    <scope>NUCLEOTIDE SEQUENCE [LARGE SCALE GENOMIC DNA]</scope>
    <source>
        <strain evidence="2 3">M17</strain>
    </source>
</reference>
<sequence>MRFSLLIILSIFLSSSNINGQDKDKKLSFSIEAGHLSGIGKIHHTEDIYYENFTKASRLRFILDYKLNGYFSTGLGFGLEGYQSNLPVGASYYNTAPLFLEFSGKLKDSGNTPVASFRLGNSMKLAEIFESGLHLGVDLGYLIKLKKISLRPSVGYNLQQIRNTSISIYDENSNNVTSYESNILLKSLSFNLRLTL</sequence>
<keyword evidence="3" id="KW-1185">Reference proteome</keyword>
<protein>
    <recommendedName>
        <fullName evidence="4">Outer membrane protein beta-barrel domain-containing protein</fullName>
    </recommendedName>
</protein>